<proteinExistence type="predicted"/>
<evidence type="ECO:0000256" key="1">
    <source>
        <dbReference type="SAM" id="SignalP"/>
    </source>
</evidence>
<dbReference type="RefSeq" id="WP_310311532.1">
    <property type="nucleotide sequence ID" value="NZ_JAVDWU010000001.1"/>
</dbReference>
<feature type="chain" id="PRO_5045410320" evidence="1">
    <location>
        <begin position="29"/>
        <end position="104"/>
    </location>
</feature>
<accession>A0ABU1WI26</accession>
<reference evidence="2 3" key="1">
    <citation type="submission" date="2023-07" db="EMBL/GenBank/DDBJ databases">
        <title>Sorghum-associated microbial communities from plants grown in Nebraska, USA.</title>
        <authorList>
            <person name="Schachtman D."/>
        </authorList>
    </citation>
    <scope>NUCLEOTIDE SEQUENCE [LARGE SCALE GENOMIC DNA]</scope>
    <source>
        <strain evidence="2 3">4249</strain>
    </source>
</reference>
<dbReference type="EMBL" id="JAVDWU010000001">
    <property type="protein sequence ID" value="MDR7148711.1"/>
    <property type="molecule type" value="Genomic_DNA"/>
</dbReference>
<keyword evidence="3" id="KW-1185">Reference proteome</keyword>
<name>A0ABU1WI26_9BURK</name>
<organism evidence="2 3">
    <name type="scientific">Hydrogenophaga palleronii</name>
    <dbReference type="NCBI Taxonomy" id="65655"/>
    <lineage>
        <taxon>Bacteria</taxon>
        <taxon>Pseudomonadati</taxon>
        <taxon>Pseudomonadota</taxon>
        <taxon>Betaproteobacteria</taxon>
        <taxon>Burkholderiales</taxon>
        <taxon>Comamonadaceae</taxon>
        <taxon>Hydrogenophaga</taxon>
    </lineage>
</organism>
<evidence type="ECO:0000313" key="3">
    <source>
        <dbReference type="Proteomes" id="UP001265700"/>
    </source>
</evidence>
<feature type="signal peptide" evidence="1">
    <location>
        <begin position="1"/>
        <end position="28"/>
    </location>
</feature>
<protein>
    <submittedName>
        <fullName evidence="2">Uncharacterized protein</fullName>
    </submittedName>
</protein>
<evidence type="ECO:0000313" key="2">
    <source>
        <dbReference type="EMBL" id="MDR7148711.1"/>
    </source>
</evidence>
<comment type="caution">
    <text evidence="2">The sequence shown here is derived from an EMBL/GenBank/DDBJ whole genome shotgun (WGS) entry which is preliminary data.</text>
</comment>
<dbReference type="Proteomes" id="UP001265700">
    <property type="component" value="Unassembled WGS sequence"/>
</dbReference>
<sequence length="104" mass="11736">MSTLGVTMKPFARRSICLVLLVPAWALSADQRPIDEVPTETAMSVVPISMVEPETRTTVRLRESLRQPYGDELESNKPYRLSLEERVRLREQLRGVPSLASSPK</sequence>
<gene>
    <name evidence="2" type="ORF">J2W49_000639</name>
</gene>
<keyword evidence="1" id="KW-0732">Signal</keyword>